<organism evidence="1 2">
    <name type="scientific">Prochlorococcus marinus str. MIT 9201</name>
    <dbReference type="NCBI Taxonomy" id="93057"/>
    <lineage>
        <taxon>Bacteria</taxon>
        <taxon>Bacillati</taxon>
        <taxon>Cyanobacteriota</taxon>
        <taxon>Cyanophyceae</taxon>
        <taxon>Synechococcales</taxon>
        <taxon>Prochlorococcaceae</taxon>
        <taxon>Prochlorococcus</taxon>
    </lineage>
</organism>
<proteinExistence type="predicted"/>
<protein>
    <submittedName>
        <fullName evidence="1">Uncharacterized protein</fullName>
    </submittedName>
</protein>
<dbReference type="EMBL" id="JNAL01000011">
    <property type="protein sequence ID" value="KGF95954.1"/>
    <property type="molecule type" value="Genomic_DNA"/>
</dbReference>
<reference evidence="2" key="1">
    <citation type="journal article" date="2014" name="Sci. Data">
        <title>Genomes of diverse isolates of the marine cyanobacterium Prochlorococcus.</title>
        <authorList>
            <person name="Biller S."/>
            <person name="Berube P."/>
            <person name="Thompson J."/>
            <person name="Kelly L."/>
            <person name="Roggensack S."/>
            <person name="Awad L."/>
            <person name="Roache-Johnson K."/>
            <person name="Ding H."/>
            <person name="Giovannoni S.J."/>
            <person name="Moore L.R."/>
            <person name="Chisholm S.W."/>
        </authorList>
    </citation>
    <scope>NUCLEOTIDE SEQUENCE [LARGE SCALE GENOMIC DNA]</scope>
    <source>
        <strain evidence="2">MIT 9201</strain>
    </source>
</reference>
<dbReference type="Proteomes" id="UP000030355">
    <property type="component" value="Unassembled WGS sequence"/>
</dbReference>
<comment type="caution">
    <text evidence="1">The sequence shown here is derived from an EMBL/GenBank/DDBJ whole genome shotgun (WGS) entry which is preliminary data.</text>
</comment>
<dbReference type="STRING" id="93057.EU95_1037"/>
<accession>A0A0A2A631</accession>
<dbReference type="AlphaFoldDB" id="A0A0A2A631"/>
<gene>
    <name evidence="1" type="ORF">EU95_1037</name>
</gene>
<name>A0A0A2A631_PROMR</name>
<evidence type="ECO:0000313" key="1">
    <source>
        <dbReference type="EMBL" id="KGF95954.1"/>
    </source>
</evidence>
<sequence length="77" mass="8814">MKYVLPEEITRNKTKAPNQIFINTIISDFFVFGQEKIIDFDNSMNSFVGCCSLGTGHLDSFIKYSLWECKIISVTPE</sequence>
<evidence type="ECO:0000313" key="2">
    <source>
        <dbReference type="Proteomes" id="UP000030355"/>
    </source>
</evidence>